<dbReference type="EMBL" id="QJKJ01013537">
    <property type="protein sequence ID" value="RDX66229.1"/>
    <property type="molecule type" value="Genomic_DNA"/>
</dbReference>
<dbReference type="Proteomes" id="UP000257109">
    <property type="component" value="Unassembled WGS sequence"/>
</dbReference>
<reference evidence="1" key="1">
    <citation type="submission" date="2018-05" db="EMBL/GenBank/DDBJ databases">
        <title>Draft genome of Mucuna pruriens seed.</title>
        <authorList>
            <person name="Nnadi N.E."/>
            <person name="Vos R."/>
            <person name="Hasami M.H."/>
            <person name="Devisetty U.K."/>
            <person name="Aguiy J.C."/>
        </authorList>
    </citation>
    <scope>NUCLEOTIDE SEQUENCE [LARGE SCALE GENOMIC DNA]</scope>
    <source>
        <strain evidence="1">JCA_2017</strain>
    </source>
</reference>
<protein>
    <submittedName>
        <fullName evidence="1">Uncharacterized protein</fullName>
    </submittedName>
</protein>
<proteinExistence type="predicted"/>
<feature type="non-terminal residue" evidence="1">
    <location>
        <position position="1"/>
    </location>
</feature>
<evidence type="ECO:0000313" key="2">
    <source>
        <dbReference type="Proteomes" id="UP000257109"/>
    </source>
</evidence>
<name>A0A371EJZ2_MUCPR</name>
<dbReference type="AlphaFoldDB" id="A0A371EJZ2"/>
<evidence type="ECO:0000313" key="1">
    <source>
        <dbReference type="EMBL" id="RDX66229.1"/>
    </source>
</evidence>
<comment type="caution">
    <text evidence="1">The sequence shown here is derived from an EMBL/GenBank/DDBJ whole genome shotgun (WGS) entry which is preliminary data.</text>
</comment>
<organism evidence="1 2">
    <name type="scientific">Mucuna pruriens</name>
    <name type="common">Velvet bean</name>
    <name type="synonym">Dolichos pruriens</name>
    <dbReference type="NCBI Taxonomy" id="157652"/>
    <lineage>
        <taxon>Eukaryota</taxon>
        <taxon>Viridiplantae</taxon>
        <taxon>Streptophyta</taxon>
        <taxon>Embryophyta</taxon>
        <taxon>Tracheophyta</taxon>
        <taxon>Spermatophyta</taxon>
        <taxon>Magnoliopsida</taxon>
        <taxon>eudicotyledons</taxon>
        <taxon>Gunneridae</taxon>
        <taxon>Pentapetalae</taxon>
        <taxon>rosids</taxon>
        <taxon>fabids</taxon>
        <taxon>Fabales</taxon>
        <taxon>Fabaceae</taxon>
        <taxon>Papilionoideae</taxon>
        <taxon>50 kb inversion clade</taxon>
        <taxon>NPAAA clade</taxon>
        <taxon>indigoferoid/millettioid clade</taxon>
        <taxon>Phaseoleae</taxon>
        <taxon>Mucuna</taxon>
    </lineage>
</organism>
<accession>A0A371EJZ2</accession>
<sequence>MVCDQRYNKPLTIKKFANILNKDNRARVVHYESVDPMKDDTMILFCCKKKGCIRRGHSNLKKDPNSKD</sequence>
<keyword evidence="2" id="KW-1185">Reference proteome</keyword>
<gene>
    <name evidence="1" type="ORF">CR513_55030</name>
</gene>